<dbReference type="RefSeq" id="WP_166432511.1">
    <property type="nucleotide sequence ID" value="NZ_JAWONS010000286.1"/>
</dbReference>
<keyword evidence="2" id="KW-1185">Reference proteome</keyword>
<dbReference type="EMBL" id="JAWONS010000286">
    <property type="protein sequence ID" value="MDW2799862.1"/>
    <property type="molecule type" value="Genomic_DNA"/>
</dbReference>
<evidence type="ECO:0000313" key="2">
    <source>
        <dbReference type="Proteomes" id="UP001276854"/>
    </source>
</evidence>
<accession>A0ABU4GQF1</accession>
<proteinExistence type="predicted"/>
<reference evidence="1 2" key="1">
    <citation type="submission" date="2023-10" db="EMBL/GenBank/DDBJ databases">
        <title>A novel Glycoside Hydrolase 43-Like Enzyme from Clostrdium boliviensis is an Endo-xylanase, and a Candidate for Xylooligosaccharides Production from Different Xylan Substrates.</title>
        <authorList>
            <person name="Alvarez M.T."/>
            <person name="Rocabado-Villegas L.R."/>
            <person name="Salas-Veizaga D.M."/>
            <person name="Linares-Pasten J.A."/>
            <person name="Gudmundsdottir E.E."/>
            <person name="Hreggvidsson G.O."/>
            <person name="Adlercreutz P."/>
            <person name="Nordberg Karlsson E."/>
        </authorList>
    </citation>
    <scope>NUCLEOTIDE SEQUENCE [LARGE SCALE GENOMIC DNA]</scope>
    <source>
        <strain evidence="1 2">E-1</strain>
    </source>
</reference>
<comment type="caution">
    <text evidence="1">The sequence shown here is derived from an EMBL/GenBank/DDBJ whole genome shotgun (WGS) entry which is preliminary data.</text>
</comment>
<organism evidence="1 2">
    <name type="scientific">Clostridium boliviensis</name>
    <dbReference type="NCBI Taxonomy" id="318465"/>
    <lineage>
        <taxon>Bacteria</taxon>
        <taxon>Bacillati</taxon>
        <taxon>Bacillota</taxon>
        <taxon>Clostridia</taxon>
        <taxon>Eubacteriales</taxon>
        <taxon>Clostridiaceae</taxon>
        <taxon>Clostridium</taxon>
    </lineage>
</organism>
<dbReference type="Proteomes" id="UP001276854">
    <property type="component" value="Unassembled WGS sequence"/>
</dbReference>
<evidence type="ECO:0000313" key="1">
    <source>
        <dbReference type="EMBL" id="MDW2799862.1"/>
    </source>
</evidence>
<gene>
    <name evidence="1" type="ORF">RZO55_20025</name>
</gene>
<protein>
    <submittedName>
        <fullName evidence="1">Uncharacterized protein</fullName>
    </submittedName>
</protein>
<sequence length="52" mass="6058">MQIMEMKIGNTLIRAHDDCFVKTEEEKQEILDNVGRIASSIYRDKEKKDETG</sequence>
<name>A0ABU4GQF1_9CLOT</name>